<accession>D9R5M1</accession>
<gene>
    <name evidence="2" type="ordered locus">Closa_2639</name>
</gene>
<feature type="transmembrane region" description="Helical" evidence="1">
    <location>
        <begin position="144"/>
        <end position="166"/>
    </location>
</feature>
<dbReference type="STRING" id="610130.Closa_2639"/>
<evidence type="ECO:0000313" key="3">
    <source>
        <dbReference type="Proteomes" id="UP000001662"/>
    </source>
</evidence>
<feature type="transmembrane region" description="Helical" evidence="1">
    <location>
        <begin position="265"/>
        <end position="284"/>
    </location>
</feature>
<feature type="transmembrane region" description="Helical" evidence="1">
    <location>
        <begin position="30"/>
        <end position="51"/>
    </location>
</feature>
<evidence type="ECO:0000256" key="1">
    <source>
        <dbReference type="SAM" id="Phobius"/>
    </source>
</evidence>
<keyword evidence="3" id="KW-1185">Reference proteome</keyword>
<dbReference type="Proteomes" id="UP000001662">
    <property type="component" value="Chromosome"/>
</dbReference>
<dbReference type="PANTHER" id="PTHR34821">
    <property type="entry name" value="INNER MEMBRANE PROTEIN YDCZ"/>
    <property type="match status" value="1"/>
</dbReference>
<feature type="transmembrane region" description="Helical" evidence="1">
    <location>
        <begin position="237"/>
        <end position="259"/>
    </location>
</feature>
<dbReference type="AlphaFoldDB" id="D9R5M1"/>
<reference evidence="2" key="1">
    <citation type="submission" date="2010-07" db="EMBL/GenBank/DDBJ databases">
        <title>Complete sequence of Clostridium saccharolyticum WM1.</title>
        <authorList>
            <consortium name="US DOE Joint Genome Institute"/>
            <person name="Lucas S."/>
            <person name="Copeland A."/>
            <person name="Lapidus A."/>
            <person name="Cheng J.-F."/>
            <person name="Bruce D."/>
            <person name="Goodwin L."/>
            <person name="Pitluck S."/>
            <person name="Chertkov O."/>
            <person name="Detter J.C."/>
            <person name="Han C."/>
            <person name="Tapia R."/>
            <person name="Land M."/>
            <person name="Hauser L."/>
            <person name="Chang Y.-J."/>
            <person name="Jeffries C."/>
            <person name="Kyrpides N."/>
            <person name="Ivanova N."/>
            <person name="Mikhailova N."/>
            <person name="Mouttaki H."/>
            <person name="Lin L."/>
            <person name="Zhou J."/>
            <person name="Hemme C.L."/>
            <person name="Woyke T."/>
        </authorList>
    </citation>
    <scope>NUCLEOTIDE SEQUENCE [LARGE SCALE GENOMIC DNA]</scope>
    <source>
        <strain evidence="2">WM1</strain>
    </source>
</reference>
<organism evidence="2 3">
    <name type="scientific">Lacrimispora saccharolytica (strain ATCC 35040 / DSM 2544 / NRCC 2533 / WM1)</name>
    <name type="common">Clostridium saccharolyticum</name>
    <dbReference type="NCBI Taxonomy" id="610130"/>
    <lineage>
        <taxon>Bacteria</taxon>
        <taxon>Bacillati</taxon>
        <taxon>Bacillota</taxon>
        <taxon>Clostridia</taxon>
        <taxon>Lachnospirales</taxon>
        <taxon>Lachnospiraceae</taxon>
        <taxon>Lacrimispora</taxon>
    </lineage>
</organism>
<feature type="transmembrane region" description="Helical" evidence="1">
    <location>
        <begin position="118"/>
        <end position="138"/>
    </location>
</feature>
<dbReference type="KEGG" id="csh:Closa_2639"/>
<evidence type="ECO:0000313" key="2">
    <source>
        <dbReference type="EMBL" id="ADL05204.1"/>
    </source>
</evidence>
<keyword evidence="1" id="KW-0472">Membrane</keyword>
<sequence>MYQILSLLTGIVIAVMVAINGRLTLQYGTFYAAAIIHIVGTAFAFFLCRLRKKRLPIKNPLPVWLYLGGVIGVLTTVFNNFAYGKISLTSIIALGLFGQTAASLFIDSYGLLGMKRHSFRKSSLVGLAFSVAGMLIMLDDSAGITLYAVLFSFFAGITIVLSRTVNAKLSQHIGELQSSLINHVAGLPITIAAAVIFEKSNIFYNLHTPSPGWIYLGGVLGVTAVCLCNITVPRIAAFQLTLLTFVGQVSMGIVLDIFLKREYAMTMFIGGGLVAAGIAFHIIYEQVQRDSERKNKKYWERINSLKKEHQNHLIELADGPVASPVNLVFETRPENSVCCPYCWTVQSSDRNFCRGYKCNVKFIFRDDPGRINSRSSDHTI</sequence>
<dbReference type="eggNOG" id="COG3238">
    <property type="taxonomic scope" value="Bacteria"/>
</dbReference>
<dbReference type="EMBL" id="CP002109">
    <property type="protein sequence ID" value="ADL05204.1"/>
    <property type="molecule type" value="Genomic_DNA"/>
</dbReference>
<dbReference type="InterPro" id="IPR006750">
    <property type="entry name" value="YdcZ"/>
</dbReference>
<feature type="transmembrane region" description="Helical" evidence="1">
    <location>
        <begin position="63"/>
        <end position="82"/>
    </location>
</feature>
<dbReference type="HOGENOM" id="CLU_060269_0_0_9"/>
<evidence type="ECO:0008006" key="4">
    <source>
        <dbReference type="Google" id="ProtNLM"/>
    </source>
</evidence>
<dbReference type="GO" id="GO:0005886">
    <property type="term" value="C:plasma membrane"/>
    <property type="evidence" value="ECO:0007669"/>
    <property type="project" value="TreeGrafter"/>
</dbReference>
<keyword evidence="1" id="KW-0812">Transmembrane</keyword>
<dbReference type="OrthoDB" id="1654616at2"/>
<protein>
    <recommendedName>
        <fullName evidence="4">DMT family transporter</fullName>
    </recommendedName>
</protein>
<feature type="transmembrane region" description="Helical" evidence="1">
    <location>
        <begin position="212"/>
        <end position="230"/>
    </location>
</feature>
<keyword evidence="1" id="KW-1133">Transmembrane helix</keyword>
<dbReference type="Pfam" id="PF04657">
    <property type="entry name" value="DMT_YdcZ"/>
    <property type="match status" value="2"/>
</dbReference>
<feature type="transmembrane region" description="Helical" evidence="1">
    <location>
        <begin position="88"/>
        <end position="106"/>
    </location>
</feature>
<dbReference type="PaxDb" id="610130-Closa_2639"/>
<proteinExistence type="predicted"/>
<name>D9R5M1_LACSW</name>
<feature type="transmembrane region" description="Helical" evidence="1">
    <location>
        <begin position="178"/>
        <end position="197"/>
    </location>
</feature>
<dbReference type="RefSeq" id="WP_013273288.1">
    <property type="nucleotide sequence ID" value="NC_014376.1"/>
</dbReference>
<dbReference type="PANTHER" id="PTHR34821:SF2">
    <property type="entry name" value="INNER MEMBRANE PROTEIN YDCZ"/>
    <property type="match status" value="1"/>
</dbReference>